<accession>A0A645DZM3</accession>
<proteinExistence type="predicted"/>
<comment type="caution">
    <text evidence="1">The sequence shown here is derived from an EMBL/GenBank/DDBJ whole genome shotgun (WGS) entry which is preliminary data.</text>
</comment>
<sequence>MRKLHANLMRSPGVQLNIEQRGLLRLTQQRVAQPRLFCASHAFFHHAGGKRRLVLIQPVGQIVLRLRVPVNDRAIALLRLVPVELRGEPRGCLAGLGEHHHTANRAVEPVHEPQIDLARLFIARADVFLEQREQILVAGAVRLHGQVDGLLDHEEVVVLI</sequence>
<organism evidence="1">
    <name type="scientific">bioreactor metagenome</name>
    <dbReference type="NCBI Taxonomy" id="1076179"/>
    <lineage>
        <taxon>unclassified sequences</taxon>
        <taxon>metagenomes</taxon>
        <taxon>ecological metagenomes</taxon>
    </lineage>
</organism>
<dbReference type="EMBL" id="VSSQ01041300">
    <property type="protein sequence ID" value="MPM94709.1"/>
    <property type="molecule type" value="Genomic_DNA"/>
</dbReference>
<name>A0A645DZM3_9ZZZZ</name>
<protein>
    <submittedName>
        <fullName evidence="1">Uncharacterized protein</fullName>
    </submittedName>
</protein>
<reference evidence="1" key="1">
    <citation type="submission" date="2019-08" db="EMBL/GenBank/DDBJ databases">
        <authorList>
            <person name="Kucharzyk K."/>
            <person name="Murdoch R.W."/>
            <person name="Higgins S."/>
            <person name="Loffler F."/>
        </authorList>
    </citation>
    <scope>NUCLEOTIDE SEQUENCE</scope>
</reference>
<gene>
    <name evidence="1" type="ORF">SDC9_141857</name>
</gene>
<dbReference type="AlphaFoldDB" id="A0A645DZM3"/>
<evidence type="ECO:0000313" key="1">
    <source>
        <dbReference type="EMBL" id="MPM94709.1"/>
    </source>
</evidence>